<proteinExistence type="predicted"/>
<sequence length="3145" mass="350820">MISYGNDVHLLHSLQCSWMAELIVVQTGEMKKAVKWGLLAAVVVAVIAAIIAVVLVLVLKKKDEAPSERVMYFAMHLGDEGALYRNRDEKYRSSTCSLHVNVDNTQSSIEALKNSPLKYSFILYTDKIETTAPMSSDEAMKKLDSIEAKAHESPFNQEAVLNEFASRSANSLLVYYIPCSFNYDQGEVKKFVEEVKKAGLEKKILIVSNTRPEEEVKRLYEQDSVAGSDTENVAEKIIHFGNGEKPTVGPIGTKTTSKPAHTTTKPTQKSTKPTRPPGPTPDPNGLHCLFVGDLYNFGSHADRYEKEAQLFGDIGYDFFEESSISRIGLWAYGHTKYAKKPDLSQMSHNLEGFMEDLDNMEYQYNSDPLKTENAIGIINGLQDDGNMVNCLVFFSAQQDTYSLPKLDPQNKKIKRIVAVGYNDTDLSGVVGSRGVAVSVPYYYLDEDVFRVISAIMGRPVTTTTTRKTVPTQKRTTTRATPRPSTGESKCLIVGDLYNFGKDTDKYEVEVDLLDKIGYDFLLESDGSNLQLALWAYGYTEFSKTVNDSLKTMHKKYDDYSRALEKMEYTSVSNPWSSERAIQAINEMHDRQERVNCLVFVSAQQNPQGLPKLNPNNMNFDRIIAVGFNGVDLRHIVPANGFAYKVPFNYLDGDITPIVNAMLGRSKPITTKKPTTKPTTVPPSSDPPKCLVVGDMYNFGKDTDKYDVEVDMLDKIGYDFLLGSDGDRQLALWAYGYTQISKTVNDSLRTMNKNYDEFSRALDKMEYMDVYDPWTTAKAIKAINEMYDSQKRVNCLVFVSAEKNPQSLPKLNPRNMNFEKIIAVGFNGVDLKNILPANGVAFKVPFNYLDEDLTPIVKAMLGRYKPTTVTTKKPTTRTTAPPMTSLKCLFVGDLYNFGSILADIDVEAQFLSDLAYDYFGLAKAYKAGLWAYGFTHYPTMPNLKKMSTNYADFEEELAKMEFYDTDNYVTTSRAIEIINRMMDDGSGANCLVFISAQKNTEVLPRLNPLYKKWGRIVAVGFNNTDLSDVVYGTGVAVRVPFNYLDEHVTNVMNAILGKVVPKTTPVPYSTPRPQPTTPVPPGSGKNCLLVADMSNFGRDKDKYDIERDLLAKVGFDFFAESNISTVALWAYGYTRYQNVEESLDKLIPNYKELAAELEKMIFYDTTNPFTTERAIEAINAMRDYQNRVNCLVFVSAQKNTYALPKLNPRNTNIKTIVAVGYDGTNVQNIVPDDGVALTVPLHFFDSHVEAIVSAMFGRYRPTAKPTTKRPVTTPKPKTFKCLFVGDVFGYAKNQEGYDLEADLIADVAHDLYSKYPGSTIGLWAYGYTNFSRHAVSALRNMRKNYNDLISDLNKMVYYETDAPLSTGEAIEQLNQLSSSKDIVNCMVFFSADRDVGVLPMIYPVYLVDHFVAVGLNNTDLSSRVHPAIGIPVSVPAHYVDEDVKTIFDAITQKKKPTPKPTTTRVTTTTGAPPSKAPVHCLFVGDLYSYEHNVEDYELEGDLMDAVAHDLFAALPQSSLGLWAYGYTNFSKDPTTSLGKIRKNYNDFKGDMDGFGYVRTGDPLKIEAAIKALNAMRDNNKRINCLVFFSPTKKADELPTINPEHLGLEKVVAVGLDDAELNDLLPSNGIAVSIPKYFLDSHVTRVVNAIMSRPVPKTTRKPTTLAPTGKVPKCLFVGDLYNYEHDVPSYELEADFMDAVAYDIFGVNSQSSLGLWAYGYTNYSKQPSTSLEKMRSNYKDFKGDLDGFGYVRTSDPLATKAAIEAINAMRDNARRINCLVFYSSTKRAYDLPKINLEHLEVETVVAVGLDYADLSAVLPNGGVSIPVSKHFLDSDVTRVVNAIMENYAPKTTKSKPTTTTAKPPETVPECLFVGDLYNFKEDLDAYESEAELLDFVAHDLFGVSSRSSLALWAYGHTNFSKYPAPSLLKMRNNYKDFKGDLDGFWYIKSGDPLSTKGAIEALNLMRDDFDHINCLVFYSAAKNTDGLPKIDPDYLNLNKIVAVGLDNADLSALLPANGVAVSVPKYFIDSDVERIVNAIVKKPVTTTTSKPTTTAPPPLTPDCLIVADLYNFEDDLDAYELEAEFIDAIGYDLFGSVSPKSKLGLWAYGYTNLTFPSTALLRMRSKYEDFKKDLSNMDYIKVEKPLTTEKAITAINIMRDTDKRINCLVFLSAVKDTSNLPQINPDNLELERIIAVGLDNADLNALVPYNGVALSVPQHFFDSDVKRVLDAIMGKIKPATTKKPIVTTAEPKVVRNCLIVGDLANFGKNEDDYDLEAELIDAVGYDVFGASPTSTLGLWLYGHTRKVHPNSALLRMRKNYTAFKKDVDEIELKEVDDPLTTRGAIYAINSMRDSDKRINCLVFLSADKNTNDLPQINPENLQLERIVAVGLDDANLKPLIPSNGVAISVPKHFFDSDVKRITDAIMERVKPPTTTPKPKTTTTAPIKPMDCLIVGDLYNFAHNYDFYDKEADFIDAVGYDLFDVAPGSSVGLWAYGYSNFSSDPKTTLDKIRKKYDDFKSDLDKFENYPHDYDVVSTKKAIDALNAMRDSGKRINCLVFLSGTRIAAELPQLNPRELKLDRVVAVGLNSQILDPLVAGHGVAVSIPEDYFDSDVKLVIDAIMGRIPPVTTKKPPTTTEIPPKPMDCLLVGDLYNFGHQYEFYEVEADLIEAVGYDLFDVAPGSSLGLWAYGYSNFSTEPSTSLEKIRKQYDDFKKDLDEFKHYPHDDHVVSTGKAIVALNKMRDNGKRINCLIFLSGTRVAAELPKLNPRQLNLERIVAVGLNSQILDPLVEGHGVSVSVPDDFLDHHVKVVIDAIMGRIPPLTTTKPLTTTTPPPIPVDCLLVGDLYNFEANEEAYETEADLIEAVSYDVFDFSPQSSLGLWAYGYTSFPEDPSSSLRKMRRNFGDFKKDLDEFVYDDGNDDPLTTKTAIEAINAMRDNERRIKCLVFLSAAKDTKGLPQINPQHLNLERIVAVGLNNANLDALVPYNFGVSIRVPENFLDTDVKRVIDAMMGRIKPFTTKAPPTTVAPPIKPHCLFVADFFSFGDDVDGYDAQATLMDEAGYDLFDINEETTLGLWAFGYTNYSKDPNTSLEKMRKEYGDFEEDLNALEYFKIADPLKTSKAIEAINNMRDDQKRINCLVFFSAA</sequence>
<evidence type="ECO:0000256" key="2">
    <source>
        <dbReference type="SAM" id="Phobius"/>
    </source>
</evidence>
<protein>
    <submittedName>
        <fullName evidence="3">Uncharacterized protein</fullName>
    </submittedName>
</protein>
<dbReference type="Proteomes" id="UP000024635">
    <property type="component" value="Unassembled WGS sequence"/>
</dbReference>
<feature type="region of interest" description="Disordered" evidence="1">
    <location>
        <begin position="244"/>
        <end position="285"/>
    </location>
</feature>
<feature type="compositionally biased region" description="Low complexity" evidence="1">
    <location>
        <begin position="463"/>
        <end position="485"/>
    </location>
</feature>
<dbReference type="STRING" id="53326.A0A016TVM1"/>
<keyword evidence="2" id="KW-0472">Membrane</keyword>
<evidence type="ECO:0000313" key="3">
    <source>
        <dbReference type="EMBL" id="EYC06860.1"/>
    </source>
</evidence>
<evidence type="ECO:0000313" key="4">
    <source>
        <dbReference type="Proteomes" id="UP000024635"/>
    </source>
</evidence>
<comment type="caution">
    <text evidence="3">The sequence shown here is derived from an EMBL/GenBank/DDBJ whole genome shotgun (WGS) entry which is preliminary data.</text>
</comment>
<accession>A0A016TVM1</accession>
<feature type="compositionally biased region" description="Low complexity" evidence="1">
    <location>
        <begin position="253"/>
        <end position="273"/>
    </location>
</feature>
<feature type="transmembrane region" description="Helical" evidence="2">
    <location>
        <begin position="36"/>
        <end position="59"/>
    </location>
</feature>
<feature type="region of interest" description="Disordered" evidence="1">
    <location>
        <begin position="463"/>
        <end position="486"/>
    </location>
</feature>
<keyword evidence="2" id="KW-1133">Transmembrane helix</keyword>
<name>A0A016TVM1_9BILA</name>
<keyword evidence="2" id="KW-0812">Transmembrane</keyword>
<keyword evidence="4" id="KW-1185">Reference proteome</keyword>
<reference evidence="4" key="1">
    <citation type="journal article" date="2015" name="Nat. Genet.">
        <title>The genome and transcriptome of the zoonotic hookworm Ancylostoma ceylanicum identify infection-specific gene families.</title>
        <authorList>
            <person name="Schwarz E.M."/>
            <person name="Hu Y."/>
            <person name="Antoshechkin I."/>
            <person name="Miller M.M."/>
            <person name="Sternberg P.W."/>
            <person name="Aroian R.V."/>
        </authorList>
    </citation>
    <scope>NUCLEOTIDE SEQUENCE</scope>
    <source>
        <strain evidence="4">HY135</strain>
    </source>
</reference>
<gene>
    <name evidence="3" type="primary">Acey_s0073.g740</name>
    <name evidence="3" type="ORF">Y032_0073g740</name>
</gene>
<dbReference type="EMBL" id="JARK01001409">
    <property type="protein sequence ID" value="EYC06860.1"/>
    <property type="molecule type" value="Genomic_DNA"/>
</dbReference>
<organism evidence="3 4">
    <name type="scientific">Ancylostoma ceylanicum</name>
    <dbReference type="NCBI Taxonomy" id="53326"/>
    <lineage>
        <taxon>Eukaryota</taxon>
        <taxon>Metazoa</taxon>
        <taxon>Ecdysozoa</taxon>
        <taxon>Nematoda</taxon>
        <taxon>Chromadorea</taxon>
        <taxon>Rhabditida</taxon>
        <taxon>Rhabditina</taxon>
        <taxon>Rhabditomorpha</taxon>
        <taxon>Strongyloidea</taxon>
        <taxon>Ancylostomatidae</taxon>
        <taxon>Ancylostomatinae</taxon>
        <taxon>Ancylostoma</taxon>
    </lineage>
</organism>
<evidence type="ECO:0000256" key="1">
    <source>
        <dbReference type="SAM" id="MobiDB-lite"/>
    </source>
</evidence>